<dbReference type="InterPro" id="IPR053793">
    <property type="entry name" value="PB1-like"/>
</dbReference>
<name>A0A1I7WQG0_HETBA</name>
<dbReference type="Pfam" id="PF00595">
    <property type="entry name" value="PDZ"/>
    <property type="match status" value="1"/>
</dbReference>
<feature type="transmembrane region" description="Helical" evidence="1">
    <location>
        <begin position="188"/>
        <end position="217"/>
    </location>
</feature>
<dbReference type="SUPFAM" id="SSF54277">
    <property type="entry name" value="CAD &amp; PB1 domains"/>
    <property type="match status" value="1"/>
</dbReference>
<dbReference type="Gene3D" id="1.10.10.10">
    <property type="entry name" value="Winged helix-like DNA-binding domain superfamily/Winged helix DNA-binding domain"/>
    <property type="match status" value="1"/>
</dbReference>
<dbReference type="SUPFAM" id="SSF50156">
    <property type="entry name" value="PDZ domain-like"/>
    <property type="match status" value="1"/>
</dbReference>
<keyword evidence="4" id="KW-1185">Reference proteome</keyword>
<dbReference type="InterPro" id="IPR036034">
    <property type="entry name" value="PDZ_sf"/>
</dbReference>
<keyword evidence="1" id="KW-0472">Membrane</keyword>
<dbReference type="CDD" id="cd06718">
    <property type="entry name" value="PDZ_Par6-like"/>
    <property type="match status" value="1"/>
</dbReference>
<accession>A0A1I7WQG0</accession>
<dbReference type="Proteomes" id="UP000095283">
    <property type="component" value="Unplaced"/>
</dbReference>
<dbReference type="PANTHER" id="PTHR14102:SF11">
    <property type="entry name" value="LD29223P"/>
    <property type="match status" value="1"/>
</dbReference>
<feature type="domain" description="PDZ" evidence="2">
    <location>
        <begin position="396"/>
        <end position="495"/>
    </location>
</feature>
<dbReference type="SMART" id="SM00228">
    <property type="entry name" value="PDZ"/>
    <property type="match status" value="1"/>
</dbReference>
<reference evidence="5" key="1">
    <citation type="submission" date="2016-11" db="UniProtKB">
        <authorList>
            <consortium name="WormBaseParasite"/>
        </authorList>
    </citation>
    <scope>IDENTIFICATION</scope>
</reference>
<evidence type="ECO:0000259" key="3">
    <source>
        <dbReference type="PROSITE" id="PS51745"/>
    </source>
</evidence>
<dbReference type="GO" id="GO:0007098">
    <property type="term" value="P:centrosome cycle"/>
    <property type="evidence" value="ECO:0007669"/>
    <property type="project" value="TreeGrafter"/>
</dbReference>
<dbReference type="PROSITE" id="PS50106">
    <property type="entry name" value="PDZ"/>
    <property type="match status" value="1"/>
</dbReference>
<dbReference type="WBParaSite" id="Hba_07376">
    <property type="protein sequence ID" value="Hba_07376"/>
    <property type="gene ID" value="Hba_07376"/>
</dbReference>
<organism evidence="4 5">
    <name type="scientific">Heterorhabditis bacteriophora</name>
    <name type="common">Entomopathogenic nematode worm</name>
    <dbReference type="NCBI Taxonomy" id="37862"/>
    <lineage>
        <taxon>Eukaryota</taxon>
        <taxon>Metazoa</taxon>
        <taxon>Ecdysozoa</taxon>
        <taxon>Nematoda</taxon>
        <taxon>Chromadorea</taxon>
        <taxon>Rhabditida</taxon>
        <taxon>Rhabditina</taxon>
        <taxon>Rhabditomorpha</taxon>
        <taxon>Strongyloidea</taxon>
        <taxon>Heterorhabditidae</taxon>
        <taxon>Heterorhabditis</taxon>
    </lineage>
</organism>
<evidence type="ECO:0000256" key="1">
    <source>
        <dbReference type="SAM" id="Phobius"/>
    </source>
</evidence>
<feature type="domain" description="PB1" evidence="3">
    <location>
        <begin position="260"/>
        <end position="346"/>
    </location>
</feature>
<evidence type="ECO:0000313" key="4">
    <source>
        <dbReference type="Proteomes" id="UP000095283"/>
    </source>
</evidence>
<dbReference type="Pfam" id="PF00564">
    <property type="entry name" value="PB1"/>
    <property type="match status" value="1"/>
</dbReference>
<dbReference type="InterPro" id="IPR036388">
    <property type="entry name" value="WH-like_DNA-bd_sf"/>
</dbReference>
<keyword evidence="1" id="KW-0812">Transmembrane</keyword>
<dbReference type="Gene3D" id="3.10.20.90">
    <property type="entry name" value="Phosphatidylinositol 3-kinase Catalytic Subunit, Chain A, domain 1"/>
    <property type="match status" value="1"/>
</dbReference>
<dbReference type="InterPro" id="IPR000717">
    <property type="entry name" value="PCI_dom"/>
</dbReference>
<dbReference type="Gene3D" id="2.30.42.10">
    <property type="match status" value="1"/>
</dbReference>
<keyword evidence="1" id="KW-1133">Transmembrane helix</keyword>
<dbReference type="InterPro" id="IPR001478">
    <property type="entry name" value="PDZ"/>
</dbReference>
<dbReference type="PANTHER" id="PTHR14102">
    <property type="entry name" value="PAR-6-RELATED"/>
    <property type="match status" value="1"/>
</dbReference>
<sequence length="648" mass="73326">MIELLFKVASNNASRAGRPVVIGVGASKPTITKSTKQLINGGRAKIDAANGLSKLQQGRYKAAADKILKVIGDTTCRKFLEAEPKLVDLLQSFTKSQFGKSLDVMQELKDRFHLDPYLSAHVEPLYKLIRDRAIVQYLTPFASADLRTMAEVFRTDVSGVKSWKCVTILLNEWNQLYYVPLCNRFGHYLLLIVHLPFLSLGIPIATILFPYTIYIFFSLQLEFCSIVDTNNRVPNIIPVTLFYSLVFKNNLNNIFSPEFILPIKSQFGAEFRRFSISLGGGRPSPSFNEFYETVQNIHRLTEEQRAGTHITYVSQDGSNLPISNDDNLRKALENLPKILRIVVQNKGESLEEEFGYGVSNDTVLQRRRKVSISAPQDFRRVSSILDADILPHELRRVRLCKFYNNKPLGFFIRDDNIIFLSYSERLTPWGPIATPGIFISRLLPNGLAASTNLLSINDEILEVNGIDVSEKSLDQVTDIMIANSTNLILTVKPAVPSSFPYLTYAPPPYTIPPPPGYCSPQQQRMSQSCYSFHSNLHYYGRENHAEIARRNNPDIFVMTYNLTGGFGEFDVNDRQRSGMPRTAKTDGLKSLLDEKPSQTRKGLVEELGVDKATVFRRLHEMGKIRKLGKWVPYELSENCIGRRFNSCI</sequence>
<dbReference type="PROSITE" id="PS51745">
    <property type="entry name" value="PB1"/>
    <property type="match status" value="1"/>
</dbReference>
<dbReference type="Pfam" id="PF01399">
    <property type="entry name" value="PCI"/>
    <property type="match status" value="1"/>
</dbReference>
<dbReference type="AlphaFoldDB" id="A0A1I7WQG0"/>
<dbReference type="Gene3D" id="1.25.40.570">
    <property type="match status" value="1"/>
</dbReference>
<evidence type="ECO:0000259" key="2">
    <source>
        <dbReference type="PROSITE" id="PS50106"/>
    </source>
</evidence>
<protein>
    <submittedName>
        <fullName evidence="5">PDZ domain-containing protein</fullName>
    </submittedName>
</protein>
<dbReference type="InterPro" id="IPR051741">
    <property type="entry name" value="PAR6_homolog"/>
</dbReference>
<dbReference type="InterPro" id="IPR000270">
    <property type="entry name" value="PB1_dom"/>
</dbReference>
<dbReference type="SMART" id="SM00666">
    <property type="entry name" value="PB1"/>
    <property type="match status" value="1"/>
</dbReference>
<evidence type="ECO:0000313" key="5">
    <source>
        <dbReference type="WBParaSite" id="Hba_07376"/>
    </source>
</evidence>
<proteinExistence type="predicted"/>